<accession>A0ABW4Y030</accession>
<organism evidence="1 2">
    <name type="scientific">Flagellimonas iocasae</name>
    <dbReference type="NCBI Taxonomy" id="2055905"/>
    <lineage>
        <taxon>Bacteria</taxon>
        <taxon>Pseudomonadati</taxon>
        <taxon>Bacteroidota</taxon>
        <taxon>Flavobacteriia</taxon>
        <taxon>Flavobacteriales</taxon>
        <taxon>Flavobacteriaceae</taxon>
        <taxon>Flagellimonas</taxon>
    </lineage>
</organism>
<gene>
    <name evidence="1" type="ORF">ACFSJE_06840</name>
</gene>
<proteinExistence type="predicted"/>
<sequence length="851" mass="86675">MKTHVVFLIITLLMISSLKAQVKIGDSPQNIDPASVLELESSNRVLVITRVTDSQMNAINPLPGALVYNTDAECIHYFNGTEWINICEALDNSFTTSTQAVFNTAPDSRDSTVVVTQTETPDGINYNFEVNRITGDNIYNRTIYGVDLAFGSISEAELQNGAVGLTKLAAGTAVGQLMQWDGTNWVLIPETDITVTEIDGVIGNEILDAADGTLVRSGAGDAGDPFVLDVAPLGIGNAELADDAVTTDKILDGTVSNADLEDDIITNTKMATNAIGTLELIDDSVDRDKIDADVAGIGLIQAADGSLEVDVASLTGDGDITSTDLNVTGGTDAAFNDVTLEIADDAITSAKILDGAVNTDDIADLAITNAKLGNGSISTGKIMTSAVNSAAIANNTIQAIDIADDAVTAAKINGDVAGSGLIQAVDGSLEVDVASLTGDGDITSTDLNVTGGTDAAFNDVTLEIADGAITSAKILDGTINTVDIADLAITNAKLGNGSISTGKIMTSAVNSAAIANNTIMDVDVAITAGIQGTKINPNFGGLDVVTTGNVIVGANTITNVDGTTGQVLTTDGAGNASWQDTSPTAVQTTGTIAGTGVAGDPLDLADDAVTTAKILDANVTNAKIADGSVNVAKIGTLGVADADRVLTTDGAGAPQWEPRANFASSTLTDGNIFVGDATNNAVGVVMSGDATITNAGVLTIEADAVNSAKIADGQVQTNDIADANVTPLKIQPGVDGQVLTTVGTATAWQAPAVVAMGKANAGTDVKVNGASVSSNGVGNYTVTFDVARLDADYIVQLTLLSTGGDVTIEVTNQGTNSFDVRIWQLSAPLSTPGPLTSTAVDAEWFFTVTDF</sequence>
<dbReference type="EMBL" id="JBHUHU010000002">
    <property type="protein sequence ID" value="MFD2099484.1"/>
    <property type="molecule type" value="Genomic_DNA"/>
</dbReference>
<evidence type="ECO:0000313" key="1">
    <source>
        <dbReference type="EMBL" id="MFD2099484.1"/>
    </source>
</evidence>
<reference evidence="2" key="1">
    <citation type="journal article" date="2019" name="Int. J. Syst. Evol. Microbiol.">
        <title>The Global Catalogue of Microorganisms (GCM) 10K type strain sequencing project: providing services to taxonomists for standard genome sequencing and annotation.</title>
        <authorList>
            <consortium name="The Broad Institute Genomics Platform"/>
            <consortium name="The Broad Institute Genome Sequencing Center for Infectious Disease"/>
            <person name="Wu L."/>
            <person name="Ma J."/>
        </authorList>
    </citation>
    <scope>NUCLEOTIDE SEQUENCE [LARGE SCALE GENOMIC DNA]</scope>
    <source>
        <strain evidence="2">JCM 3389</strain>
    </source>
</reference>
<evidence type="ECO:0000313" key="2">
    <source>
        <dbReference type="Proteomes" id="UP001597342"/>
    </source>
</evidence>
<protein>
    <submittedName>
        <fullName evidence="1">Beta strand repeat-containing protein</fullName>
    </submittedName>
</protein>
<dbReference type="RefSeq" id="WP_379830241.1">
    <property type="nucleotide sequence ID" value="NZ_JBHUHU010000002.1"/>
</dbReference>
<name>A0ABW4Y030_9FLAO</name>
<dbReference type="Proteomes" id="UP001597342">
    <property type="component" value="Unassembled WGS sequence"/>
</dbReference>
<comment type="caution">
    <text evidence="1">The sequence shown here is derived from an EMBL/GenBank/DDBJ whole genome shotgun (WGS) entry which is preliminary data.</text>
</comment>
<keyword evidence="2" id="KW-1185">Reference proteome</keyword>